<proteinExistence type="predicted"/>
<organism evidence="1 2">
    <name type="scientific">Piscinibacter terrae</name>
    <dbReference type="NCBI Taxonomy" id="2496871"/>
    <lineage>
        <taxon>Bacteria</taxon>
        <taxon>Pseudomonadati</taxon>
        <taxon>Pseudomonadota</taxon>
        <taxon>Betaproteobacteria</taxon>
        <taxon>Burkholderiales</taxon>
        <taxon>Sphaerotilaceae</taxon>
        <taxon>Piscinibacter</taxon>
    </lineage>
</organism>
<keyword evidence="2" id="KW-1185">Reference proteome</keyword>
<dbReference type="EMBL" id="QUSW01000002">
    <property type="protein sequence ID" value="RQP25425.1"/>
    <property type="molecule type" value="Genomic_DNA"/>
</dbReference>
<gene>
    <name evidence="1" type="ORF">DZC73_11445</name>
</gene>
<evidence type="ECO:0000313" key="2">
    <source>
        <dbReference type="Proteomes" id="UP000267464"/>
    </source>
</evidence>
<dbReference type="AlphaFoldDB" id="A0A3N7K3A2"/>
<comment type="caution">
    <text evidence="1">The sequence shown here is derived from an EMBL/GenBank/DDBJ whole genome shotgun (WGS) entry which is preliminary data.</text>
</comment>
<dbReference type="RefSeq" id="WP_124540338.1">
    <property type="nucleotide sequence ID" value="NZ_QUSW01000002.1"/>
</dbReference>
<sequence length="151" mass="16784">MSRIIKRPGDVLKVPLSAVGLHAYAQWLPDGTVRVFLNASKSELSIGEVVLLPVAFRVAVFKDTPNRYGWSKLGNAPVPQEYSEPQRYAKKDVLSGRLSAYFEGKETIATAEELRGLETLAVWAHPHIVERLEAQLEGRESIFLKSLKVVA</sequence>
<reference evidence="1 2" key="2">
    <citation type="submission" date="2018-12" db="EMBL/GenBank/DDBJ databases">
        <title>Rhizobacter gummiphilus sp. nov., a rubber-degrading bacterium isolated from the soil of a botanical garden in Japan.</title>
        <authorList>
            <person name="Shunsuke S.S."/>
        </authorList>
    </citation>
    <scope>NUCLEOTIDE SEQUENCE [LARGE SCALE GENOMIC DNA]</scope>
    <source>
        <strain evidence="1 2">S-16</strain>
    </source>
</reference>
<protein>
    <submittedName>
        <fullName evidence="1">Uncharacterized protein</fullName>
    </submittedName>
</protein>
<dbReference type="Proteomes" id="UP000267464">
    <property type="component" value="Unassembled WGS sequence"/>
</dbReference>
<dbReference type="OrthoDB" id="3523981at2"/>
<evidence type="ECO:0000313" key="1">
    <source>
        <dbReference type="EMBL" id="RQP25425.1"/>
    </source>
</evidence>
<accession>A0A3N7K3A2</accession>
<name>A0A3N7K3A2_9BURK</name>
<reference evidence="1 2" key="1">
    <citation type="submission" date="2018-08" db="EMBL/GenBank/DDBJ databases">
        <authorList>
            <person name="Khan S.A."/>
            <person name="Jeon C.O."/>
            <person name="Chun B.H."/>
            <person name="Jeong S.E."/>
        </authorList>
    </citation>
    <scope>NUCLEOTIDE SEQUENCE [LARGE SCALE GENOMIC DNA]</scope>
    <source>
        <strain evidence="1 2">S-16</strain>
    </source>
</reference>